<protein>
    <submittedName>
        <fullName evidence="2">Phosphate uptake regulator PhoU</fullName>
    </submittedName>
</protein>
<name>A0A7C3UIA3_9EURY</name>
<organism evidence="2">
    <name type="scientific">Geoglobus ahangari</name>
    <dbReference type="NCBI Taxonomy" id="113653"/>
    <lineage>
        <taxon>Archaea</taxon>
        <taxon>Methanobacteriati</taxon>
        <taxon>Methanobacteriota</taxon>
        <taxon>Archaeoglobi</taxon>
        <taxon>Archaeoglobales</taxon>
        <taxon>Archaeoglobaceae</taxon>
        <taxon>Geoglobus</taxon>
    </lineage>
</organism>
<dbReference type="InterPro" id="IPR007159">
    <property type="entry name" value="SpoVT-AbrB_dom"/>
</dbReference>
<gene>
    <name evidence="2" type="ORF">ENX77_03550</name>
</gene>
<proteinExistence type="predicted"/>
<dbReference type="GO" id="GO:0003677">
    <property type="term" value="F:DNA binding"/>
    <property type="evidence" value="ECO:0007669"/>
    <property type="project" value="InterPro"/>
</dbReference>
<dbReference type="GO" id="GO:0045936">
    <property type="term" value="P:negative regulation of phosphate metabolic process"/>
    <property type="evidence" value="ECO:0007669"/>
    <property type="project" value="InterPro"/>
</dbReference>
<dbReference type="Pfam" id="PF04014">
    <property type="entry name" value="MazE_antitoxin"/>
    <property type="match status" value="1"/>
</dbReference>
<dbReference type="EMBL" id="DTPI01000023">
    <property type="protein sequence ID" value="HGE66187.1"/>
    <property type="molecule type" value="Genomic_DNA"/>
</dbReference>
<comment type="caution">
    <text evidence="2">The sequence shown here is derived from an EMBL/GenBank/DDBJ whole genome shotgun (WGS) entry which is preliminary data.</text>
</comment>
<dbReference type="SMART" id="SM00966">
    <property type="entry name" value="SpoVT_AbrB"/>
    <property type="match status" value="1"/>
</dbReference>
<dbReference type="GO" id="GO:0030643">
    <property type="term" value="P:intracellular phosphate ion homeostasis"/>
    <property type="evidence" value="ECO:0007669"/>
    <property type="project" value="InterPro"/>
</dbReference>
<evidence type="ECO:0000259" key="1">
    <source>
        <dbReference type="SMART" id="SM00966"/>
    </source>
</evidence>
<dbReference type="Pfam" id="PF01895">
    <property type="entry name" value="PhoU"/>
    <property type="match status" value="1"/>
</dbReference>
<evidence type="ECO:0000313" key="2">
    <source>
        <dbReference type="EMBL" id="HGE66187.1"/>
    </source>
</evidence>
<feature type="domain" description="SpoVT-AbrB" evidence="1">
    <location>
        <begin position="8"/>
        <end position="53"/>
    </location>
</feature>
<dbReference type="PANTHER" id="PTHR42930">
    <property type="entry name" value="PHOSPHATE-SPECIFIC TRANSPORT SYSTEM ACCESSORY PROTEIN PHOU"/>
    <property type="match status" value="1"/>
</dbReference>
<dbReference type="AlphaFoldDB" id="A0A7C3UIA3"/>
<sequence>METRKIFRSGRGSYILTLPKEWIRKNGLREGDVLHLEVSDDCIMILPKYNRNKKAFVDLEGLSFEGVVRRIVAYYLANYDTVRLKVQSDEQRRAIAFVSEMLIGMEIMEDTGSEVELIVYLDPYKINLDETIGRISKVCISMFSDLVKISTEKFDRSIASSIIVRESEVDRLCFLILRLAGNLKFHRSFARSIERIADHIEAMTEATMILGKSYCELSIGNEILNVLKQSSMAFLKLDIEMAENVLEKVAGLKGRISNLQERLLNYSKSEIIALKTIIDGMERILAYSSDIAELVIDRSVE</sequence>
<dbReference type="Gene3D" id="1.20.58.220">
    <property type="entry name" value="Phosphate transport system protein phou homolog 2, domain 2"/>
    <property type="match status" value="1"/>
</dbReference>
<dbReference type="InterPro" id="IPR026022">
    <property type="entry name" value="PhoU_dom"/>
</dbReference>
<dbReference type="SUPFAM" id="SSF109755">
    <property type="entry name" value="PhoU-like"/>
    <property type="match status" value="1"/>
</dbReference>
<accession>A0A7C3UIA3</accession>
<dbReference type="InterPro" id="IPR038078">
    <property type="entry name" value="PhoU-like_sf"/>
</dbReference>
<dbReference type="InterPro" id="IPR028366">
    <property type="entry name" value="PhoU"/>
</dbReference>
<dbReference type="SUPFAM" id="SSF89447">
    <property type="entry name" value="AbrB/MazE/MraZ-like"/>
    <property type="match status" value="1"/>
</dbReference>
<dbReference type="PANTHER" id="PTHR42930:SF3">
    <property type="entry name" value="PHOSPHATE-SPECIFIC TRANSPORT SYSTEM ACCESSORY PROTEIN PHOU"/>
    <property type="match status" value="1"/>
</dbReference>
<reference evidence="2" key="1">
    <citation type="journal article" date="2020" name="mSystems">
        <title>Genome- and Community-Level Interaction Insights into Carbon Utilization and Element Cycling Functions of Hydrothermarchaeota in Hydrothermal Sediment.</title>
        <authorList>
            <person name="Zhou Z."/>
            <person name="Liu Y."/>
            <person name="Xu W."/>
            <person name="Pan J."/>
            <person name="Luo Z.H."/>
            <person name="Li M."/>
        </authorList>
    </citation>
    <scope>NUCLEOTIDE SEQUENCE [LARGE SCALE GENOMIC DNA]</scope>
    <source>
        <strain evidence="2">SpSt-97</strain>
    </source>
</reference>
<dbReference type="InterPro" id="IPR037914">
    <property type="entry name" value="SpoVT-AbrB_sf"/>
</dbReference>